<dbReference type="PIRSF" id="PIRSF006386">
    <property type="entry name" value="HCCAis_GSTk"/>
    <property type="match status" value="1"/>
</dbReference>
<evidence type="ECO:0000313" key="4">
    <source>
        <dbReference type="EMBL" id="ABQ31954.1"/>
    </source>
</evidence>
<feature type="domain" description="DSBA-like thioredoxin" evidence="3">
    <location>
        <begin position="4"/>
        <end position="196"/>
    </location>
</feature>
<dbReference type="EMBL" id="CP000697">
    <property type="protein sequence ID" value="ABQ31954.1"/>
    <property type="molecule type" value="Genomic_DNA"/>
</dbReference>
<dbReference type="STRING" id="349163.Acry_2763"/>
<dbReference type="RefSeq" id="WP_012040294.1">
    <property type="nucleotide sequence ID" value="NC_009484.1"/>
</dbReference>
<dbReference type="Proteomes" id="UP000000245">
    <property type="component" value="Chromosome"/>
</dbReference>
<gene>
    <name evidence="4" type="ordered locus">Acry_2763</name>
</gene>
<dbReference type="GO" id="GO:0004364">
    <property type="term" value="F:glutathione transferase activity"/>
    <property type="evidence" value="ECO:0007669"/>
    <property type="project" value="TreeGrafter"/>
</dbReference>
<dbReference type="PANTHER" id="PTHR42943:SF2">
    <property type="entry name" value="GLUTATHIONE S-TRANSFERASE KAPPA 1"/>
    <property type="match status" value="1"/>
</dbReference>
<dbReference type="Gene3D" id="3.40.30.10">
    <property type="entry name" value="Glutaredoxin"/>
    <property type="match status" value="1"/>
</dbReference>
<dbReference type="Pfam" id="PF01323">
    <property type="entry name" value="DSBA"/>
    <property type="match status" value="1"/>
</dbReference>
<dbReference type="SUPFAM" id="SSF52833">
    <property type="entry name" value="Thioredoxin-like"/>
    <property type="match status" value="1"/>
</dbReference>
<dbReference type="EC" id="5.99.1.4" evidence="1"/>
<evidence type="ECO:0000256" key="1">
    <source>
        <dbReference type="PIRNR" id="PIRNR006386"/>
    </source>
</evidence>
<comment type="catalytic activity">
    <reaction evidence="1">
        <text>2-hydroxychromene-2-carboxylate = (3E)-4-(2-hydroxyphenyl)-2-oxobut-3-enoate</text>
        <dbReference type="Rhea" id="RHEA:27401"/>
        <dbReference type="ChEBI" id="CHEBI:59350"/>
        <dbReference type="ChEBI" id="CHEBI:59353"/>
        <dbReference type="EC" id="5.99.1.4"/>
    </reaction>
</comment>
<proteinExistence type="inferred from homology"/>
<evidence type="ECO:0000313" key="5">
    <source>
        <dbReference type="Proteomes" id="UP000000245"/>
    </source>
</evidence>
<dbReference type="GO" id="GO:0006749">
    <property type="term" value="P:glutathione metabolic process"/>
    <property type="evidence" value="ECO:0007669"/>
    <property type="project" value="TreeGrafter"/>
</dbReference>
<dbReference type="HOGENOM" id="CLU_069253_1_3_5"/>
<accession>A5G272</accession>
<protein>
    <recommendedName>
        <fullName evidence="1">2-hydroxychromene-2-carboxylate isomerase</fullName>
        <ecNumber evidence="1">5.99.1.4</ecNumber>
    </recommendedName>
</protein>
<evidence type="ECO:0000256" key="2">
    <source>
        <dbReference type="PIRSR" id="PIRSR006386-1"/>
    </source>
</evidence>
<reference evidence="4 5" key="1">
    <citation type="submission" date="2007-05" db="EMBL/GenBank/DDBJ databases">
        <title>Complete sequence of chromosome of Acidiphilium cryptum JF-5.</title>
        <authorList>
            <consortium name="US DOE Joint Genome Institute"/>
            <person name="Copeland A."/>
            <person name="Lucas S."/>
            <person name="Lapidus A."/>
            <person name="Barry K."/>
            <person name="Detter J.C."/>
            <person name="Glavina del Rio T."/>
            <person name="Hammon N."/>
            <person name="Israni S."/>
            <person name="Dalin E."/>
            <person name="Tice H."/>
            <person name="Pitluck S."/>
            <person name="Sims D."/>
            <person name="Brettin T."/>
            <person name="Bruce D."/>
            <person name="Han C."/>
            <person name="Schmutz J."/>
            <person name="Larimer F."/>
            <person name="Land M."/>
            <person name="Hauser L."/>
            <person name="Kyrpides N."/>
            <person name="Kim E."/>
            <person name="Magnuson T."/>
            <person name="Richardson P."/>
        </authorList>
    </citation>
    <scope>NUCLEOTIDE SEQUENCE [LARGE SCALE GENOMIC DNA]</scope>
    <source>
        <strain evidence="4 5">JF-5</strain>
    </source>
</reference>
<dbReference type="InterPro" id="IPR036249">
    <property type="entry name" value="Thioredoxin-like_sf"/>
</dbReference>
<dbReference type="KEGG" id="acr:Acry_2763"/>
<dbReference type="GO" id="GO:0004602">
    <property type="term" value="F:glutathione peroxidase activity"/>
    <property type="evidence" value="ECO:0007669"/>
    <property type="project" value="TreeGrafter"/>
</dbReference>
<dbReference type="AlphaFoldDB" id="A5G272"/>
<dbReference type="InterPro" id="IPR044087">
    <property type="entry name" value="NahD-like"/>
</dbReference>
<dbReference type="eggNOG" id="COG3917">
    <property type="taxonomic scope" value="Bacteria"/>
</dbReference>
<dbReference type="CDD" id="cd03022">
    <property type="entry name" value="DsbA_HCCA_Iso"/>
    <property type="match status" value="1"/>
</dbReference>
<dbReference type="InterPro" id="IPR001853">
    <property type="entry name" value="DSBA-like_thioredoxin_dom"/>
</dbReference>
<dbReference type="GO" id="GO:1901170">
    <property type="term" value="P:naphthalene catabolic process"/>
    <property type="evidence" value="ECO:0007669"/>
    <property type="project" value="InterPro"/>
</dbReference>
<dbReference type="PANTHER" id="PTHR42943">
    <property type="entry name" value="GLUTATHIONE S-TRANSFERASE KAPPA"/>
    <property type="match status" value="1"/>
</dbReference>
<feature type="active site" description="Nucleophile" evidence="2">
    <location>
        <position position="13"/>
    </location>
</feature>
<dbReference type="InterPro" id="IPR051924">
    <property type="entry name" value="GST_Kappa/NadH"/>
</dbReference>
<comment type="similarity">
    <text evidence="1">Belongs to the GST superfamily. NadH family.</text>
</comment>
<sequence length="204" mass="22351">MAATITYVFTSHSPWTYLGHAAFLDIARRHGATVEYRPVPLGAIFAETGGQPLAKRHPVRQRYRLVELQRWRARRGLPLNLHPQFFPVDPALADRLAIAIAEAGGDPDPFLRRVFAAVWAEERNLADPETIADLAAASGIAPELQARAGAPEIAAAYQRNREMAEAAGVFGAPSYILNGELFWGQDRLDLLDDALATGRPPYTA</sequence>
<dbReference type="InterPro" id="IPR014440">
    <property type="entry name" value="HCCAis_GSTk"/>
</dbReference>
<keyword evidence="1" id="KW-0413">Isomerase</keyword>
<evidence type="ECO:0000259" key="3">
    <source>
        <dbReference type="Pfam" id="PF01323"/>
    </source>
</evidence>
<keyword evidence="5" id="KW-1185">Reference proteome</keyword>
<organism evidence="4 5">
    <name type="scientific">Acidiphilium cryptum (strain JF-5)</name>
    <dbReference type="NCBI Taxonomy" id="349163"/>
    <lineage>
        <taxon>Bacteria</taxon>
        <taxon>Pseudomonadati</taxon>
        <taxon>Pseudomonadota</taxon>
        <taxon>Alphaproteobacteria</taxon>
        <taxon>Acetobacterales</taxon>
        <taxon>Acidocellaceae</taxon>
        <taxon>Acidiphilium</taxon>
    </lineage>
</organism>
<name>A5G272_ACICJ</name>
<dbReference type="GO" id="GO:0018845">
    <property type="term" value="F:2-hydroxychromene-2-carboxylate isomerase activity"/>
    <property type="evidence" value="ECO:0007669"/>
    <property type="project" value="UniProtKB-UniRule"/>
</dbReference>